<dbReference type="Pfam" id="PF19026">
    <property type="entry name" value="UBA_HYPK"/>
    <property type="match status" value="1"/>
</dbReference>
<feature type="compositionally biased region" description="Basic and acidic residues" evidence="1">
    <location>
        <begin position="100"/>
        <end position="110"/>
    </location>
</feature>
<dbReference type="EMBL" id="LASV01000122">
    <property type="protein sequence ID" value="KKA22835.1"/>
    <property type="molecule type" value="Genomic_DNA"/>
</dbReference>
<dbReference type="STRING" id="1408163.A0A0F4YXM9"/>
<dbReference type="GO" id="GO:0050821">
    <property type="term" value="P:protein stabilization"/>
    <property type="evidence" value="ECO:0007669"/>
    <property type="project" value="TreeGrafter"/>
</dbReference>
<sequence>MASAETDPDAANEQQQRLPANAEDRKAAAALSSLNANEISQSGTDEDNAGSKISSADAQEALGKAMSRLDISAGGSGGASGGGTSSSKAGGGAGGAGKTTDAEKKDEAVKKKAVKVAAEDVTLLVEELDLTKNKATELLKAHDGDATKAIKAFIAPSTSTTTAAA</sequence>
<dbReference type="PANTHER" id="PTHR31184">
    <property type="entry name" value="HUNTINGTIN-INTERACTING PROTEIN K FAMILY MEMBER"/>
    <property type="match status" value="1"/>
</dbReference>
<dbReference type="InterPro" id="IPR052617">
    <property type="entry name" value="Huntingtin-int_K"/>
</dbReference>
<dbReference type="GeneID" id="25315480"/>
<name>A0A0F4YXM9_RASE3</name>
<accession>A0A0F4YXM9</accession>
<dbReference type="AlphaFoldDB" id="A0A0F4YXM9"/>
<evidence type="ECO:0000256" key="1">
    <source>
        <dbReference type="SAM" id="MobiDB-lite"/>
    </source>
</evidence>
<gene>
    <name evidence="3" type="ORF">T310_3130</name>
</gene>
<dbReference type="InterPro" id="IPR044034">
    <property type="entry name" value="NAC-like_UBA"/>
</dbReference>
<keyword evidence="4" id="KW-1185">Reference proteome</keyword>
<comment type="caution">
    <text evidence="3">The sequence shown here is derived from an EMBL/GenBank/DDBJ whole genome shotgun (WGS) entry which is preliminary data.</text>
</comment>
<dbReference type="OrthoDB" id="285219at2759"/>
<evidence type="ECO:0000313" key="3">
    <source>
        <dbReference type="EMBL" id="KKA22835.1"/>
    </source>
</evidence>
<feature type="compositionally biased region" description="Gly residues" evidence="1">
    <location>
        <begin position="74"/>
        <end position="97"/>
    </location>
</feature>
<dbReference type="InterPro" id="IPR038922">
    <property type="entry name" value="HYPK_UBA"/>
</dbReference>
<dbReference type="GO" id="GO:0043066">
    <property type="term" value="P:negative regulation of apoptotic process"/>
    <property type="evidence" value="ECO:0007669"/>
    <property type="project" value="TreeGrafter"/>
</dbReference>
<feature type="compositionally biased region" description="Low complexity" evidence="1">
    <location>
        <begin position="28"/>
        <end position="37"/>
    </location>
</feature>
<proteinExistence type="predicted"/>
<protein>
    <recommendedName>
        <fullName evidence="2">Nascent polypeptide-associated complex subunit alpha-like UBA domain-containing protein</fullName>
    </recommendedName>
</protein>
<dbReference type="PANTHER" id="PTHR31184:SF2">
    <property type="entry name" value="HUNTINGTIN-INTERACTING PROTEIN K"/>
    <property type="match status" value="1"/>
</dbReference>
<dbReference type="Proteomes" id="UP000053958">
    <property type="component" value="Unassembled WGS sequence"/>
</dbReference>
<organism evidence="3 4">
    <name type="scientific">Rasamsonia emersonii (strain ATCC 16479 / CBS 393.64 / IMI 116815)</name>
    <dbReference type="NCBI Taxonomy" id="1408163"/>
    <lineage>
        <taxon>Eukaryota</taxon>
        <taxon>Fungi</taxon>
        <taxon>Dikarya</taxon>
        <taxon>Ascomycota</taxon>
        <taxon>Pezizomycotina</taxon>
        <taxon>Eurotiomycetes</taxon>
        <taxon>Eurotiomycetidae</taxon>
        <taxon>Eurotiales</taxon>
        <taxon>Trichocomaceae</taxon>
        <taxon>Rasamsonia</taxon>
    </lineage>
</organism>
<feature type="domain" description="Nascent polypeptide-associated complex subunit alpha-like UBA" evidence="2">
    <location>
        <begin position="114"/>
        <end position="154"/>
    </location>
</feature>
<dbReference type="RefSeq" id="XP_013329447.1">
    <property type="nucleotide sequence ID" value="XM_013473993.1"/>
</dbReference>
<evidence type="ECO:0000313" key="4">
    <source>
        <dbReference type="Proteomes" id="UP000053958"/>
    </source>
</evidence>
<feature type="compositionally biased region" description="Acidic residues" evidence="1">
    <location>
        <begin position="1"/>
        <end position="10"/>
    </location>
</feature>
<dbReference type="CDD" id="cd14361">
    <property type="entry name" value="UBA_HYPK"/>
    <property type="match status" value="1"/>
</dbReference>
<feature type="region of interest" description="Disordered" evidence="1">
    <location>
        <begin position="1"/>
        <end position="111"/>
    </location>
</feature>
<evidence type="ECO:0000259" key="2">
    <source>
        <dbReference type="Pfam" id="PF19026"/>
    </source>
</evidence>
<reference evidence="3 4" key="1">
    <citation type="submission" date="2015-04" db="EMBL/GenBank/DDBJ databases">
        <authorList>
            <person name="Heijne W.H."/>
            <person name="Fedorova N.D."/>
            <person name="Nierman W.C."/>
            <person name="Vollebregt A.W."/>
            <person name="Zhao Z."/>
            <person name="Wu L."/>
            <person name="Kumar M."/>
            <person name="Stam H."/>
            <person name="van den Berg M.A."/>
            <person name="Pel H.J."/>
        </authorList>
    </citation>
    <scope>NUCLEOTIDE SEQUENCE [LARGE SCALE GENOMIC DNA]</scope>
    <source>
        <strain evidence="3 4">CBS 393.64</strain>
    </source>
</reference>